<dbReference type="InterPro" id="IPR036277">
    <property type="entry name" value="SMC_hinge_sf"/>
</dbReference>
<reference evidence="2" key="2">
    <citation type="journal article" date="2024" name="Plant">
        <title>Genomic evolution and insights into agronomic trait innovations of Sesamum species.</title>
        <authorList>
            <person name="Miao H."/>
            <person name="Wang L."/>
            <person name="Qu L."/>
            <person name="Liu H."/>
            <person name="Sun Y."/>
            <person name="Le M."/>
            <person name="Wang Q."/>
            <person name="Wei S."/>
            <person name="Zheng Y."/>
            <person name="Lin W."/>
            <person name="Duan Y."/>
            <person name="Cao H."/>
            <person name="Xiong S."/>
            <person name="Wang X."/>
            <person name="Wei L."/>
            <person name="Li C."/>
            <person name="Ma Q."/>
            <person name="Ju M."/>
            <person name="Zhao R."/>
            <person name="Li G."/>
            <person name="Mu C."/>
            <person name="Tian Q."/>
            <person name="Mei H."/>
            <person name="Zhang T."/>
            <person name="Gao T."/>
            <person name="Zhang H."/>
        </authorList>
    </citation>
    <scope>NUCLEOTIDE SEQUENCE</scope>
    <source>
        <strain evidence="2">G02</strain>
    </source>
</reference>
<reference evidence="2" key="1">
    <citation type="submission" date="2020-06" db="EMBL/GenBank/DDBJ databases">
        <authorList>
            <person name="Li T."/>
            <person name="Hu X."/>
            <person name="Zhang T."/>
            <person name="Song X."/>
            <person name="Zhang H."/>
            <person name="Dai N."/>
            <person name="Sheng W."/>
            <person name="Hou X."/>
            <person name="Wei L."/>
        </authorList>
    </citation>
    <scope>NUCLEOTIDE SEQUENCE</scope>
    <source>
        <strain evidence="2">G02</strain>
        <tissue evidence="2">Leaf</tissue>
    </source>
</reference>
<dbReference type="EMBL" id="JACGWJ010000031">
    <property type="protein sequence ID" value="KAL0298385.1"/>
    <property type="molecule type" value="Genomic_DNA"/>
</dbReference>
<dbReference type="GO" id="GO:0005694">
    <property type="term" value="C:chromosome"/>
    <property type="evidence" value="ECO:0007669"/>
    <property type="project" value="InterPro"/>
</dbReference>
<dbReference type="GO" id="GO:0005524">
    <property type="term" value="F:ATP binding"/>
    <property type="evidence" value="ECO:0007669"/>
    <property type="project" value="InterPro"/>
</dbReference>
<dbReference type="Gene3D" id="1.20.1060.20">
    <property type="match status" value="1"/>
</dbReference>
<dbReference type="AlphaFoldDB" id="A0AAW2JUR8"/>
<organism evidence="2">
    <name type="scientific">Sesamum radiatum</name>
    <name type="common">Black benniseed</name>
    <dbReference type="NCBI Taxonomy" id="300843"/>
    <lineage>
        <taxon>Eukaryota</taxon>
        <taxon>Viridiplantae</taxon>
        <taxon>Streptophyta</taxon>
        <taxon>Embryophyta</taxon>
        <taxon>Tracheophyta</taxon>
        <taxon>Spermatophyta</taxon>
        <taxon>Magnoliopsida</taxon>
        <taxon>eudicotyledons</taxon>
        <taxon>Gunneridae</taxon>
        <taxon>Pentapetalae</taxon>
        <taxon>asterids</taxon>
        <taxon>lamiids</taxon>
        <taxon>Lamiales</taxon>
        <taxon>Pedaliaceae</taxon>
        <taxon>Sesamum</taxon>
    </lineage>
</organism>
<dbReference type="GO" id="GO:0051276">
    <property type="term" value="P:chromosome organization"/>
    <property type="evidence" value="ECO:0007669"/>
    <property type="project" value="InterPro"/>
</dbReference>
<accession>A0AAW2JUR8</accession>
<proteinExistence type="predicted"/>
<evidence type="ECO:0000313" key="2">
    <source>
        <dbReference type="EMBL" id="KAL0298385.1"/>
    </source>
</evidence>
<feature type="non-terminal residue" evidence="2">
    <location>
        <position position="1"/>
    </location>
</feature>
<name>A0AAW2JUR8_SESRA</name>
<feature type="non-terminal residue" evidence="2">
    <location>
        <position position="73"/>
    </location>
</feature>
<feature type="domain" description="SMC hinge" evidence="1">
    <location>
        <begin position="1"/>
        <end position="72"/>
    </location>
</feature>
<dbReference type="InterPro" id="IPR010935">
    <property type="entry name" value="SMC_hinge"/>
</dbReference>
<gene>
    <name evidence="2" type="ORF">Sradi_6498300</name>
</gene>
<sequence>VAAGGKLFNVVVDTEKYEANQKGGLRRRVTIIPLNKIQSHPVPQRVKTAAVKLVGKGNAEVALSLVGYDQELQ</sequence>
<dbReference type="Pfam" id="PF06470">
    <property type="entry name" value="SMC_hinge"/>
    <property type="match status" value="1"/>
</dbReference>
<protein>
    <submittedName>
        <fullName evidence="2">Structural maintenance of chromosomes protein 2-2</fullName>
    </submittedName>
</protein>
<evidence type="ECO:0000259" key="1">
    <source>
        <dbReference type="Pfam" id="PF06470"/>
    </source>
</evidence>
<comment type="caution">
    <text evidence="2">The sequence shown here is derived from an EMBL/GenBank/DDBJ whole genome shotgun (WGS) entry which is preliminary data.</text>
</comment>
<dbReference type="SUPFAM" id="SSF75553">
    <property type="entry name" value="Smc hinge domain"/>
    <property type="match status" value="1"/>
</dbReference>